<feature type="region of interest" description="Disordered" evidence="3">
    <location>
        <begin position="996"/>
        <end position="1213"/>
    </location>
</feature>
<evidence type="ECO:0000256" key="1">
    <source>
        <dbReference type="ARBA" id="ARBA00006180"/>
    </source>
</evidence>
<feature type="compositionally biased region" description="Basic and acidic residues" evidence="3">
    <location>
        <begin position="1158"/>
        <end position="1198"/>
    </location>
</feature>
<dbReference type="GO" id="GO:0019888">
    <property type="term" value="F:protein phosphatase regulator activity"/>
    <property type="evidence" value="ECO:0007669"/>
    <property type="project" value="TreeGrafter"/>
</dbReference>
<feature type="compositionally biased region" description="Acidic residues" evidence="3">
    <location>
        <begin position="922"/>
        <end position="946"/>
    </location>
</feature>
<reference evidence="4 5" key="1">
    <citation type="submission" date="2020-07" db="EMBL/GenBank/DDBJ databases">
        <title>Trichoderma asperellum IC-1 whole genome shotgun sequence.</title>
        <authorList>
            <person name="Kanamasa S."/>
            <person name="Takahashi H."/>
        </authorList>
    </citation>
    <scope>NUCLEOTIDE SEQUENCE [LARGE SCALE GENOMIC DNA]</scope>
    <source>
        <strain evidence="4 5">IC-1</strain>
    </source>
</reference>
<proteinExistence type="inferred from homology"/>
<keyword evidence="2" id="KW-0131">Cell cycle</keyword>
<evidence type="ECO:0000256" key="2">
    <source>
        <dbReference type="ARBA" id="ARBA00023306"/>
    </source>
</evidence>
<feature type="compositionally biased region" description="Polar residues" evidence="3">
    <location>
        <begin position="1032"/>
        <end position="1045"/>
    </location>
</feature>
<dbReference type="AlphaFoldDB" id="A0A6V8R7C1"/>
<evidence type="ECO:0000256" key="3">
    <source>
        <dbReference type="SAM" id="MobiDB-lite"/>
    </source>
</evidence>
<evidence type="ECO:0000313" key="5">
    <source>
        <dbReference type="Proteomes" id="UP000517252"/>
    </source>
</evidence>
<evidence type="ECO:0000313" key="4">
    <source>
        <dbReference type="EMBL" id="GFP60182.1"/>
    </source>
</evidence>
<organism evidence="4 5">
    <name type="scientific">Trichoderma asperellum</name>
    <name type="common">Filamentous fungus</name>
    <dbReference type="NCBI Taxonomy" id="101201"/>
    <lineage>
        <taxon>Eukaryota</taxon>
        <taxon>Fungi</taxon>
        <taxon>Dikarya</taxon>
        <taxon>Ascomycota</taxon>
        <taxon>Pezizomycotina</taxon>
        <taxon>Sordariomycetes</taxon>
        <taxon>Hypocreomycetidae</taxon>
        <taxon>Hypocreales</taxon>
        <taxon>Hypocreaceae</taxon>
        <taxon>Trichoderma</taxon>
    </lineage>
</organism>
<gene>
    <name evidence="4" type="ORF">TASIC1_0016007000</name>
</gene>
<comment type="caution">
    <text evidence="4">The sequence shown here is derived from an EMBL/GenBank/DDBJ whole genome shotgun (WGS) entry which is preliminary data.</text>
</comment>
<feature type="region of interest" description="Disordered" evidence="3">
    <location>
        <begin position="73"/>
        <end position="111"/>
    </location>
</feature>
<feature type="compositionally biased region" description="Basic and acidic residues" evidence="3">
    <location>
        <begin position="635"/>
        <end position="648"/>
    </location>
</feature>
<feature type="compositionally biased region" description="Low complexity" evidence="3">
    <location>
        <begin position="1016"/>
        <end position="1029"/>
    </location>
</feature>
<name>A0A6V8R7C1_TRIAP</name>
<feature type="compositionally biased region" description="Pro residues" evidence="3">
    <location>
        <begin position="1001"/>
        <end position="1015"/>
    </location>
</feature>
<feature type="compositionally biased region" description="Acidic residues" evidence="3">
    <location>
        <begin position="1100"/>
        <end position="1113"/>
    </location>
</feature>
<sequence>MFWRFGGYANISTIDTILDKPDFTLEELLEEADLIQELKQHNSKLIEFLREDKVLEKLLEYTIVPKLEAVQGLDESADDENKPRGRLLPFQRPRASSRTTDPGESDEELDKKRNRYAHVACEVLSSDTWSIYEALVENRQLIRNFWDFLSRPAPLDPLQASYFTKVNESLFEKKTEEMMELLWSLPNVIPDMLRHVESPMIMDLLLKIIALDRTEGGQGVVEWLYSQDIIPTLLSFLGPEHSWVVQTAASDFIKAMITISANASQNEQQCIGPNELTRQLVSNQCVEQLISYMLEGGNSLTVGVGIIIEVIRKNNSDYDPDVGTEANSIPSSRDPIYLGNLLRLFAQNVPKFMSLIMNEPSKKQGVDSTFNEKLEPLGFDRFKTCELMAELLHCSNMGLLNEMGSEQLIASRDAERQRLRAEGKLITREDESSADDLTMRIPHPAHHEEVRRLEVTNADDDGFEEVEPTSEMNDDTSHEFIKAEDDIAHSANLSSSSFLEKDEDEFVDEPLSSPRLTVNTVEINEQRFEEPDLVVAPLSPTKAKAPELAQAKTEETLATNEEQTTAEAEDEQPLTNSTVLSGPIIIETPEPAKPVLSEPTETADAESSKPGLQPSPLPREDGTVNTSVDELVPDDIEKSRGLSPHPEDTPAPLFSVPLAPDSGVQQPPYNSEAGAVAAEAQPGEPEVNAVPPFQGPAETLEPVVGDFLKMQFVEHRVVPTILSFFFAYPWNNFLHNVVYDIVQQVFNGPMDRGFNPTLAVSLFEAADITTAIIKGQQASDESQAKSKTRMGYMGHLTLIAEEVVKFTERHPPELLSEMVLDKVMSQDWINYVEGALAETRERDNAILGGVRPEVALGHRTSLGGNGLGGIGFSGLGNTVSASNALAEAGLNGGMEMNEGDGNGIGPFSISAGTLMSGFGSSSDEEDDEGDGDEEDVNSEKEEEEEATVFRFNEDDGDDDTTADIPRASAAPGRNISGSDVTGPENFDQFELEYLSGSLVPPSIPPPPPPPPPLNIPPSRARLQLAARLAMHQKNNQLTQEASSATAHDDNDDDDDDDNLEDPFGDGEAEELDDDLDDMSTNLGRGAWWRGVVERRSGGGLEDDDSDDDEEEFGDFAMAEEEKGGEGQDGDNVVLKPLAVHPPRESSRGLSGLWPFGSRAEKDKDEPKGDADARAAEERDEEPEKRAVEVKEAQRRTSIEDDDDDDEVGDGIRS</sequence>
<protein>
    <submittedName>
        <fullName evidence="4">Extragenic suppressor of kinetochore protein 1</fullName>
    </submittedName>
</protein>
<dbReference type="Pfam" id="PF04499">
    <property type="entry name" value="SAPS"/>
    <property type="match status" value="1"/>
</dbReference>
<dbReference type="InterPro" id="IPR007587">
    <property type="entry name" value="SAPS"/>
</dbReference>
<dbReference type="PANTHER" id="PTHR12634">
    <property type="entry name" value="SIT4 YEAST -ASSOCIATING PROTEIN-RELATED"/>
    <property type="match status" value="1"/>
</dbReference>
<comment type="similarity">
    <text evidence="1">Belongs to the SAPS family.</text>
</comment>
<feature type="compositionally biased region" description="Acidic residues" evidence="3">
    <location>
        <begin position="1049"/>
        <end position="1077"/>
    </location>
</feature>
<accession>A0A6V8R7C1</accession>
<feature type="compositionally biased region" description="Low complexity" evidence="3">
    <location>
        <begin position="556"/>
        <end position="566"/>
    </location>
</feature>
<dbReference type="OrthoDB" id="295029at2759"/>
<feature type="compositionally biased region" description="Acidic residues" evidence="3">
    <location>
        <begin position="1199"/>
        <end position="1213"/>
    </location>
</feature>
<dbReference type="PANTHER" id="PTHR12634:SF8">
    <property type="entry name" value="FIERY MOUNTAIN, ISOFORM D"/>
    <property type="match status" value="1"/>
</dbReference>
<dbReference type="Proteomes" id="UP000517252">
    <property type="component" value="Unassembled WGS sequence"/>
</dbReference>
<feature type="region of interest" description="Disordered" evidence="3">
    <location>
        <begin position="544"/>
        <end position="692"/>
    </location>
</feature>
<dbReference type="GO" id="GO:0005829">
    <property type="term" value="C:cytosol"/>
    <property type="evidence" value="ECO:0007669"/>
    <property type="project" value="TreeGrafter"/>
</dbReference>
<dbReference type="EMBL" id="BLZH01000016">
    <property type="protein sequence ID" value="GFP60182.1"/>
    <property type="molecule type" value="Genomic_DNA"/>
</dbReference>
<feature type="region of interest" description="Disordered" evidence="3">
    <location>
        <begin position="897"/>
        <end position="984"/>
    </location>
</feature>
<dbReference type="GO" id="GO:0005634">
    <property type="term" value="C:nucleus"/>
    <property type="evidence" value="ECO:0007669"/>
    <property type="project" value="TreeGrafter"/>
</dbReference>
<dbReference type="GO" id="GO:0019903">
    <property type="term" value="F:protein phosphatase binding"/>
    <property type="evidence" value="ECO:0007669"/>
    <property type="project" value="InterPro"/>
</dbReference>